<dbReference type="EMBL" id="CP147920">
    <property type="protein sequence ID" value="XAU14350.1"/>
    <property type="molecule type" value="Genomic_DNA"/>
</dbReference>
<keyword evidence="3" id="KW-1185">Reference proteome</keyword>
<evidence type="ECO:0000256" key="1">
    <source>
        <dbReference type="SAM" id="Phobius"/>
    </source>
</evidence>
<evidence type="ECO:0000313" key="3">
    <source>
        <dbReference type="Proteomes" id="UP001447842"/>
    </source>
</evidence>
<proteinExistence type="predicted"/>
<protein>
    <submittedName>
        <fullName evidence="2">Uncharacterized protein</fullName>
    </submittedName>
</protein>
<dbReference type="RefSeq" id="WP_231018556.1">
    <property type="nucleotide sequence ID" value="NZ_CP147920.1"/>
</dbReference>
<name>A0ABZ3H9E8_9BACT</name>
<evidence type="ECO:0000313" key="2">
    <source>
        <dbReference type="EMBL" id="XAU14350.1"/>
    </source>
</evidence>
<keyword evidence="1" id="KW-1133">Transmembrane helix</keyword>
<feature type="transmembrane region" description="Helical" evidence="1">
    <location>
        <begin position="6"/>
        <end position="25"/>
    </location>
</feature>
<keyword evidence="1" id="KW-0812">Transmembrane</keyword>
<feature type="transmembrane region" description="Helical" evidence="1">
    <location>
        <begin position="37"/>
        <end position="54"/>
    </location>
</feature>
<reference evidence="2 3" key="1">
    <citation type="submission" date="2024-03" db="EMBL/GenBank/DDBJ databases">
        <title>Sulfurimonas sp. HSL3-1.</title>
        <authorList>
            <person name="Wang S."/>
        </authorList>
    </citation>
    <scope>NUCLEOTIDE SEQUENCE [LARGE SCALE GENOMIC DNA]</scope>
    <source>
        <strain evidence="2 3">HSL3-1</strain>
    </source>
</reference>
<feature type="transmembrane region" description="Helical" evidence="1">
    <location>
        <begin position="74"/>
        <end position="91"/>
    </location>
</feature>
<gene>
    <name evidence="2" type="ORF">WCY31_08805</name>
</gene>
<keyword evidence="1" id="KW-0472">Membrane</keyword>
<dbReference type="Proteomes" id="UP001447842">
    <property type="component" value="Chromosome"/>
</dbReference>
<organism evidence="2 3">
    <name type="scientific">Sulfurimonas diazotrophicus</name>
    <dbReference type="NCBI Taxonomy" id="3131939"/>
    <lineage>
        <taxon>Bacteria</taxon>
        <taxon>Pseudomonadati</taxon>
        <taxon>Campylobacterota</taxon>
        <taxon>Epsilonproteobacteria</taxon>
        <taxon>Campylobacterales</taxon>
        <taxon>Sulfurimonadaceae</taxon>
        <taxon>Sulfurimonas</taxon>
    </lineage>
</organism>
<sequence>MEVIIFMLVSIALWGVVTLILKKVFRYKHEYFFDLKGIIYLTLMFVCIGSYGVIFKGGSLIEDLHMTRTPELQLAALGIALMYIYTFFKYGPRW</sequence>
<accession>A0ABZ3H9E8</accession>